<keyword evidence="2" id="KW-1185">Reference proteome</keyword>
<dbReference type="Proteomes" id="UP001229952">
    <property type="component" value="Chromosome"/>
</dbReference>
<gene>
    <name evidence="1" type="ORF">P8A22_31030</name>
</gene>
<proteinExistence type="predicted"/>
<accession>A0ABY9IC08</accession>
<evidence type="ECO:0000313" key="2">
    <source>
        <dbReference type="Proteomes" id="UP001229952"/>
    </source>
</evidence>
<sequence length="367" mass="40997">MSARVNLKHEIANRLIESDLMFSRRFLEGMLADQGNAVIPAFCMNNYLSLFIYESHRTLKVIDPQRAALLAYNYESVVEKARHSVKLFDGSKAGHVGVLGEFTGIIAANRERYLNNTWFPPARVLETDLGEWRYRGRLVSTTQVASFFMGIPTIAVSDVPVIGQELSAIAETQARYVDQVTGSLPWRGSSFMAVMSFSELKSRDRRSERYFKNLFDAALSDELTASLSAFQCSLNFLDVMVAADQNAASAETIFKLRFITLYHVLSSLTELKAEYGSNLGSASLGFLDAILSHQASATIMHPDGRGFRNTLVHYTPEERVVAQLSLSASYYGLVEVYYPAYDFPTLSQEVSEHTTRVATLLDEWAKG</sequence>
<dbReference type="RefSeq" id="WP_306091372.1">
    <property type="nucleotide sequence ID" value="NZ_CP120992.1"/>
</dbReference>
<reference evidence="1 2" key="1">
    <citation type="submission" date="2023-03" db="EMBL/GenBank/DDBJ databases">
        <title>Isolation and description of six Streptomyces strains from soil environments, able to metabolize different microbial glucans.</title>
        <authorList>
            <person name="Widen T."/>
            <person name="Larsbrink J."/>
        </authorList>
    </citation>
    <scope>NUCLEOTIDE SEQUENCE [LARGE SCALE GENOMIC DNA]</scope>
    <source>
        <strain evidence="1 2">Mut2</strain>
    </source>
</reference>
<organism evidence="1 2">
    <name type="scientific">Streptomyces laculatispora</name>
    <dbReference type="NCBI Taxonomy" id="887464"/>
    <lineage>
        <taxon>Bacteria</taxon>
        <taxon>Bacillati</taxon>
        <taxon>Actinomycetota</taxon>
        <taxon>Actinomycetes</taxon>
        <taxon>Kitasatosporales</taxon>
        <taxon>Streptomycetaceae</taxon>
        <taxon>Streptomyces</taxon>
    </lineage>
</organism>
<evidence type="ECO:0000313" key="1">
    <source>
        <dbReference type="EMBL" id="WLQ43961.1"/>
    </source>
</evidence>
<name>A0ABY9IC08_9ACTN</name>
<protein>
    <submittedName>
        <fullName evidence="1">Uncharacterized protein</fullName>
    </submittedName>
</protein>
<dbReference type="EMBL" id="CP120992">
    <property type="protein sequence ID" value="WLQ43961.1"/>
    <property type="molecule type" value="Genomic_DNA"/>
</dbReference>